<dbReference type="RefSeq" id="WP_206587315.1">
    <property type="nucleotide sequence ID" value="NZ_JAFKCU010000003.1"/>
</dbReference>
<dbReference type="InterPro" id="IPR052036">
    <property type="entry name" value="Hydrolase/PRTase-associated"/>
</dbReference>
<dbReference type="CDD" id="cd14728">
    <property type="entry name" value="Ere-like"/>
    <property type="match status" value="1"/>
</dbReference>
<dbReference type="Gene3D" id="1.20.1440.30">
    <property type="entry name" value="Biosynthetic Protein domain"/>
    <property type="match status" value="1"/>
</dbReference>
<reference evidence="1 2" key="1">
    <citation type="submission" date="2021-03" db="EMBL/GenBank/DDBJ databases">
        <title>novel species isolated from a fishpond in China.</title>
        <authorList>
            <person name="Lu H."/>
            <person name="Cai Z."/>
        </authorList>
    </citation>
    <scope>NUCLEOTIDE SEQUENCE [LARGE SCALE GENOMIC DNA]</scope>
    <source>
        <strain evidence="1 2">YJ13C</strain>
    </source>
</reference>
<dbReference type="Gene3D" id="3.30.1870.10">
    <property type="entry name" value="EreA-like, domain 2"/>
    <property type="match status" value="1"/>
</dbReference>
<gene>
    <name evidence="1" type="ORF">J0A69_14435</name>
</gene>
<dbReference type="PANTHER" id="PTHR31299:SF0">
    <property type="entry name" value="ESTERASE, PUTATIVE (AFU_ORTHOLOGUE AFUA_1G05850)-RELATED"/>
    <property type="match status" value="1"/>
</dbReference>
<dbReference type="SUPFAM" id="SSF159501">
    <property type="entry name" value="EreA/ChaN-like"/>
    <property type="match status" value="1"/>
</dbReference>
<dbReference type="PANTHER" id="PTHR31299">
    <property type="entry name" value="ESTERASE, PUTATIVE (AFU_ORTHOLOGUE AFUA_1G05850)-RELATED"/>
    <property type="match status" value="1"/>
</dbReference>
<evidence type="ECO:0000313" key="1">
    <source>
        <dbReference type="EMBL" id="MBN7816643.1"/>
    </source>
</evidence>
<comment type="caution">
    <text evidence="1">The sequence shown here is derived from an EMBL/GenBank/DDBJ whole genome shotgun (WGS) entry which is preliminary data.</text>
</comment>
<dbReference type="InterPro" id="IPR007815">
    <property type="entry name" value="Emycin_Estase"/>
</dbReference>
<dbReference type="Gene3D" id="2.60.120.260">
    <property type="entry name" value="Galactose-binding domain-like"/>
    <property type="match status" value="1"/>
</dbReference>
<keyword evidence="2" id="KW-1185">Reference proteome</keyword>
<protein>
    <submittedName>
        <fullName evidence="1">Erythromycin esterase family protein</fullName>
    </submittedName>
</protein>
<dbReference type="Gene3D" id="3.40.1660.10">
    <property type="entry name" value="EreA-like (biosynthetic domain)"/>
    <property type="match status" value="1"/>
</dbReference>
<dbReference type="Proteomes" id="UP000664480">
    <property type="component" value="Unassembled WGS sequence"/>
</dbReference>
<organism evidence="1 2">
    <name type="scientific">Algoriphagus pacificus</name>
    <dbReference type="NCBI Taxonomy" id="2811234"/>
    <lineage>
        <taxon>Bacteria</taxon>
        <taxon>Pseudomonadati</taxon>
        <taxon>Bacteroidota</taxon>
        <taxon>Cytophagia</taxon>
        <taxon>Cytophagales</taxon>
        <taxon>Cyclobacteriaceae</taxon>
        <taxon>Algoriphagus</taxon>
    </lineage>
</organism>
<name>A0ABS3CHR0_9BACT</name>
<evidence type="ECO:0000313" key="2">
    <source>
        <dbReference type="Proteomes" id="UP000664480"/>
    </source>
</evidence>
<accession>A0ABS3CHR0</accession>
<proteinExistence type="predicted"/>
<sequence length="555" mass="63942">MNQTMPKGWYKYGGFEIIKGEKDSMGNNVGKVVSDDNGKFGFIMNRFPANYNGDTIELSGRVKYEKVKDYVGLIMWIDGEKRGHHLVFESMQNRHIRGSSDWTEYSIKVPYPPNSKYIYIGGILGKGGTAWFDDFRVTIDGKDIQTLEETKRLTLKDFTPEALTSALSKSSVPMDLSNQDTWNKSLDQLIDEVGDKKIVAIGESTHGTSEFYQVREMITKRLVEEKGFNLVVLESPYDDIELLNQSLDSKPLDSLMRKHLFSIYQTEEMRSFLQWYKEKRSDYSVEFKGNDDSYWAFIDLLKSQIYPINDPQLNQLLDRLDESIENRLSDNLKNRIKEGKKVYDNILAIENHLKSTGKLTGVLEEMILNGKTSYINYVLLDNEQPIRTRDEVMAERISYLAKQSDRKIIVWAHNAHISNEVIVDAEIGLMGYYLDKEFKDDYYAVGLMTLNGTYSYMDEKFINGDHNYNEELKAETLQSSEEELWETKLAKLGKAAIINTEMLSKELNSDAVIGPTKLIGYGKEDSMDIYYIPLTKHYDCLIFIENTNATRPIFN</sequence>
<dbReference type="Pfam" id="PF05139">
    <property type="entry name" value="Erythro_esteras"/>
    <property type="match status" value="1"/>
</dbReference>
<dbReference type="EMBL" id="JAFKCU010000003">
    <property type="protein sequence ID" value="MBN7816643.1"/>
    <property type="molecule type" value="Genomic_DNA"/>
</dbReference>